<dbReference type="InterPro" id="IPR009075">
    <property type="entry name" value="AcylCo_DH/oxidase_C"/>
</dbReference>
<evidence type="ECO:0000259" key="3">
    <source>
        <dbReference type="Pfam" id="PF00441"/>
    </source>
</evidence>
<accession>V8QNM5</accession>
<dbReference type="EMBL" id="AYXT01000013">
    <property type="protein sequence ID" value="ETF00920.1"/>
    <property type="molecule type" value="Genomic_DNA"/>
</dbReference>
<dbReference type="STRING" id="1424334.W822_19605"/>
<dbReference type="PANTHER" id="PTHR48083:SF2">
    <property type="entry name" value="MEDIUM-CHAIN SPECIFIC ACYL-COA DEHYDROGENASE, MITOCHONDRIAL"/>
    <property type="match status" value="1"/>
</dbReference>
<dbReference type="PANTHER" id="PTHR48083">
    <property type="entry name" value="MEDIUM-CHAIN SPECIFIC ACYL-COA DEHYDROGENASE, MITOCHONDRIAL-RELATED"/>
    <property type="match status" value="1"/>
</dbReference>
<dbReference type="GO" id="GO:0003995">
    <property type="term" value="F:acyl-CoA dehydrogenase activity"/>
    <property type="evidence" value="ECO:0007669"/>
    <property type="project" value="TreeGrafter"/>
</dbReference>
<organism evidence="4 5">
    <name type="scientific">Advenella kashmirensis W13003</name>
    <dbReference type="NCBI Taxonomy" id="1424334"/>
    <lineage>
        <taxon>Bacteria</taxon>
        <taxon>Pseudomonadati</taxon>
        <taxon>Pseudomonadota</taxon>
        <taxon>Betaproteobacteria</taxon>
        <taxon>Burkholderiales</taxon>
        <taxon>Alcaligenaceae</taxon>
    </lineage>
</organism>
<dbReference type="Gene3D" id="1.20.140.10">
    <property type="entry name" value="Butyryl-CoA Dehydrogenase, subunit A, domain 3"/>
    <property type="match status" value="1"/>
</dbReference>
<dbReference type="Proteomes" id="UP000018733">
    <property type="component" value="Unassembled WGS sequence"/>
</dbReference>
<evidence type="ECO:0000256" key="1">
    <source>
        <dbReference type="ARBA" id="ARBA00022630"/>
    </source>
</evidence>
<gene>
    <name evidence="4" type="ORF">W822_19605</name>
</gene>
<dbReference type="eggNOG" id="COG1960">
    <property type="taxonomic scope" value="Bacteria"/>
</dbReference>
<feature type="domain" description="Acyl-CoA dehydrogenase/oxidase C-terminal" evidence="3">
    <location>
        <begin position="185"/>
        <end position="319"/>
    </location>
</feature>
<evidence type="ECO:0000256" key="2">
    <source>
        <dbReference type="ARBA" id="ARBA00023002"/>
    </source>
</evidence>
<dbReference type="InterPro" id="IPR050741">
    <property type="entry name" value="Acyl-CoA_dehydrogenase"/>
</dbReference>
<sequence>MDSLIEDALKDLFGQLTKPSQNTVTSKEQRDAIADEIQAGGFTDLLLPQEAAGTGITLFEAIPLLKLEGFYNLPVPFAQTVVTRAWAHRHNIALPEGMTGYAAIASKPDARRRSATLHKAWYGDWAHMLVVNGNECYLASSGTAQVQYQYEGNLFAAISWPDESLERLEVGQQAAAELSRLCIFSMAATIVGAMEKAFEMTVEYAGERKQFGRPVSKFQAVQHQISEMSEHVCAAGMALQMAGETGSAVLAAPAAEPLAIAQYQIAHISDRIADIAHAVHGAIGISQDYPLHHYTRRIRECKSCYGSSHYWAALIGDRILNRHQDTLLSALTQAQPGRQPHQ</sequence>
<dbReference type="InterPro" id="IPR036250">
    <property type="entry name" value="AcylCo_DH-like_C"/>
</dbReference>
<keyword evidence="2" id="KW-0560">Oxidoreductase</keyword>
<reference evidence="4 5" key="1">
    <citation type="journal article" date="2014" name="Genome Announc.">
        <title>Draft Genome Sequence of Advenella kashmirensis Strain W13003, a Polycyclic Aromatic Hydrocarbon-Degrading Bacterium.</title>
        <authorList>
            <person name="Wang X."/>
            <person name="Jin D."/>
            <person name="Zhou L."/>
            <person name="Wu L."/>
            <person name="An W."/>
            <person name="Zhao L."/>
        </authorList>
    </citation>
    <scope>NUCLEOTIDE SEQUENCE [LARGE SCALE GENOMIC DNA]</scope>
    <source>
        <strain evidence="4 5">W13003</strain>
    </source>
</reference>
<keyword evidence="1" id="KW-0285">Flavoprotein</keyword>
<keyword evidence="5" id="KW-1185">Reference proteome</keyword>
<name>V8QNM5_9BURK</name>
<evidence type="ECO:0000313" key="5">
    <source>
        <dbReference type="Proteomes" id="UP000018733"/>
    </source>
</evidence>
<dbReference type="OrthoDB" id="2450120at2"/>
<dbReference type="SUPFAM" id="SSF47203">
    <property type="entry name" value="Acyl-CoA dehydrogenase C-terminal domain-like"/>
    <property type="match status" value="1"/>
</dbReference>
<protein>
    <recommendedName>
        <fullName evidence="3">Acyl-CoA dehydrogenase/oxidase C-terminal domain-containing protein</fullName>
    </recommendedName>
</protein>
<comment type="caution">
    <text evidence="4">The sequence shown here is derived from an EMBL/GenBank/DDBJ whole genome shotgun (WGS) entry which is preliminary data.</text>
</comment>
<evidence type="ECO:0000313" key="4">
    <source>
        <dbReference type="EMBL" id="ETF00920.1"/>
    </source>
</evidence>
<dbReference type="Pfam" id="PF00441">
    <property type="entry name" value="Acyl-CoA_dh_1"/>
    <property type="match status" value="1"/>
</dbReference>
<dbReference type="HOGENOM" id="CLU_018204_5_0_4"/>
<proteinExistence type="predicted"/>
<dbReference type="GO" id="GO:0033539">
    <property type="term" value="P:fatty acid beta-oxidation using acyl-CoA dehydrogenase"/>
    <property type="evidence" value="ECO:0007669"/>
    <property type="project" value="TreeGrafter"/>
</dbReference>
<dbReference type="GO" id="GO:0005737">
    <property type="term" value="C:cytoplasm"/>
    <property type="evidence" value="ECO:0007669"/>
    <property type="project" value="TreeGrafter"/>
</dbReference>
<dbReference type="RefSeq" id="WP_024006850.1">
    <property type="nucleotide sequence ID" value="NZ_KI650982.1"/>
</dbReference>
<dbReference type="PATRIC" id="fig|1424334.3.peg.3934"/>
<dbReference type="AlphaFoldDB" id="V8QNM5"/>